<feature type="transmembrane region" description="Helical" evidence="1">
    <location>
        <begin position="21"/>
        <end position="39"/>
    </location>
</feature>
<dbReference type="InterPro" id="IPR024588">
    <property type="entry name" value="YejM_N"/>
</dbReference>
<dbReference type="InterPro" id="IPR017850">
    <property type="entry name" value="Alkaline_phosphatase_core_sf"/>
</dbReference>
<dbReference type="PIRSF" id="PIRSF004950">
    <property type="entry name" value="Mmb_sulf_HI0842"/>
    <property type="match status" value="1"/>
</dbReference>
<gene>
    <name evidence="4" type="ORF">EXU30_01875</name>
</gene>
<accession>A0A411PDI7</accession>
<feature type="transmembrane region" description="Helical" evidence="1">
    <location>
        <begin position="87"/>
        <end position="109"/>
    </location>
</feature>
<organism evidence="4 5">
    <name type="scientific">Shewanella maritima</name>
    <dbReference type="NCBI Taxonomy" id="2520507"/>
    <lineage>
        <taxon>Bacteria</taxon>
        <taxon>Pseudomonadati</taxon>
        <taxon>Pseudomonadota</taxon>
        <taxon>Gammaproteobacteria</taxon>
        <taxon>Alteromonadales</taxon>
        <taxon>Shewanellaceae</taxon>
        <taxon>Shewanella</taxon>
    </lineage>
</organism>
<keyword evidence="1" id="KW-0812">Transmembrane</keyword>
<dbReference type="Proteomes" id="UP000291106">
    <property type="component" value="Chromosome"/>
</dbReference>
<evidence type="ECO:0000259" key="2">
    <source>
        <dbReference type="Pfam" id="PF00884"/>
    </source>
</evidence>
<name>A0A411PDI7_9GAMM</name>
<keyword evidence="1" id="KW-1133">Transmembrane helix</keyword>
<feature type="transmembrane region" description="Helical" evidence="1">
    <location>
        <begin position="51"/>
        <end position="75"/>
    </location>
</feature>
<reference evidence="4 5" key="1">
    <citation type="submission" date="2019-02" db="EMBL/GenBank/DDBJ databases">
        <title>Shewanella sp. D4-2 isolated from Dokdo Island.</title>
        <authorList>
            <person name="Baek K."/>
        </authorList>
    </citation>
    <scope>NUCLEOTIDE SEQUENCE [LARGE SCALE GENOMIC DNA]</scope>
    <source>
        <strain evidence="4 5">D4-2</strain>
    </source>
</reference>
<feature type="transmembrane region" description="Helical" evidence="1">
    <location>
        <begin position="137"/>
        <end position="156"/>
    </location>
</feature>
<evidence type="ECO:0000313" key="5">
    <source>
        <dbReference type="Proteomes" id="UP000291106"/>
    </source>
</evidence>
<dbReference type="SUPFAM" id="SSF53649">
    <property type="entry name" value="Alkaline phosphatase-like"/>
    <property type="match status" value="1"/>
</dbReference>
<dbReference type="AlphaFoldDB" id="A0A411PDI7"/>
<keyword evidence="1" id="KW-0472">Membrane</keyword>
<sequence length="597" mass="68144">MAERKKQMSRDKISRLVNWGHWFAFFNGFLAMLIGSRYIRSVGWPDSTLEWGYLAISTIGHFTFLAFLVYLVFIFPVTLVLPYSKILRGFTAFVASLGLYALLFDTLIYDDYGIHLSPFAFDLAWQDLSSLLHSTSYISVPLAILVLELTAANYIWKRIDKIQKKQWGNKVVIFVGVCFFASHLIHIWADATQVDKITRYDDVYPLSYPATAKSFMAKSGIQNEDDNSQPRLHANSQLTYPITPMQCSAPSDANNVLMVVVDSLRADMITDKTMPFLTQYQQKNTLFTQHYTGGNQYLTGMFSLLYGIQTSYIDRIEFRLTEPVLTQVLAQQNYQRQLFTSDENLQLLSQSAIASQFAVSSHSDKRGSAQVDAAITEDFNQWQASQAQPWFALVNYSSPRDYDTPAGFLGIETIAPPMPLKSAEKVLFNQYRQSLFFIDQQLEQLLKNVDPQTTVIITGTHGQVFTSNSREIRRDFSPANVKVPLIVHEAGRTAKEINYRTSHYGLAPTLMSHMFNCTNPVTDYSSGRTLFQPGHDEWVYIGNSRVFAIYQAKEATVLDRHGNYQIYNLDFTKQLEKKMSAPELIQVMREGRRLYNN</sequence>
<feature type="domain" description="Inner membrane protein YejM N-terminal" evidence="3">
    <location>
        <begin position="7"/>
        <end position="247"/>
    </location>
</feature>
<dbReference type="Pfam" id="PF00884">
    <property type="entry name" value="Sulfatase"/>
    <property type="match status" value="1"/>
</dbReference>
<evidence type="ECO:0000256" key="1">
    <source>
        <dbReference type="SAM" id="Phobius"/>
    </source>
</evidence>
<dbReference type="InterPro" id="IPR000917">
    <property type="entry name" value="Sulfatase_N"/>
</dbReference>
<keyword evidence="5" id="KW-1185">Reference proteome</keyword>
<dbReference type="EMBL" id="CP036200">
    <property type="protein sequence ID" value="QBF81581.1"/>
    <property type="molecule type" value="Genomic_DNA"/>
</dbReference>
<proteinExistence type="predicted"/>
<feature type="transmembrane region" description="Helical" evidence="1">
    <location>
        <begin position="168"/>
        <end position="189"/>
    </location>
</feature>
<dbReference type="RefSeq" id="WP_130597555.1">
    <property type="nucleotide sequence ID" value="NZ_CP036200.1"/>
</dbReference>
<dbReference type="InterPro" id="IPR012159">
    <property type="entry name" value="YejM-like"/>
</dbReference>
<protein>
    <submittedName>
        <fullName evidence="4">DUF3413 domain-containing protein</fullName>
    </submittedName>
</protein>
<dbReference type="Gene3D" id="3.40.720.10">
    <property type="entry name" value="Alkaline Phosphatase, subunit A"/>
    <property type="match status" value="1"/>
</dbReference>
<dbReference type="KEGG" id="smai:EXU30_01875"/>
<evidence type="ECO:0000313" key="4">
    <source>
        <dbReference type="EMBL" id="QBF81581.1"/>
    </source>
</evidence>
<dbReference type="OrthoDB" id="236686at2"/>
<feature type="domain" description="Sulfatase N-terminal" evidence="2">
    <location>
        <begin position="255"/>
        <end position="514"/>
    </location>
</feature>
<evidence type="ECO:0000259" key="3">
    <source>
        <dbReference type="Pfam" id="PF11893"/>
    </source>
</evidence>
<dbReference type="Pfam" id="PF11893">
    <property type="entry name" value="DUF3413"/>
    <property type="match status" value="1"/>
</dbReference>